<feature type="binding site" evidence="7">
    <location>
        <position position="526"/>
    </location>
    <ligand>
        <name>substrate</name>
    </ligand>
</feature>
<dbReference type="Gene3D" id="2.70.98.60">
    <property type="entry name" value="alpha-galactosidase from lactobacil brevis"/>
    <property type="match status" value="1"/>
</dbReference>
<evidence type="ECO:0000256" key="3">
    <source>
        <dbReference type="ARBA" id="ARBA00022801"/>
    </source>
</evidence>
<evidence type="ECO:0000256" key="2">
    <source>
        <dbReference type="ARBA" id="ARBA00012755"/>
    </source>
</evidence>
<protein>
    <recommendedName>
        <fullName evidence="2 5">Alpha-galactosidase</fullName>
        <ecNumber evidence="2 5">3.2.1.22</ecNumber>
    </recommendedName>
</protein>
<dbReference type="OrthoDB" id="9758822at2"/>
<gene>
    <name evidence="9" type="ORF">FC46_GL001196</name>
</gene>
<evidence type="ECO:0000313" key="10">
    <source>
        <dbReference type="Proteomes" id="UP000051036"/>
    </source>
</evidence>
<sequence>MIDVINNKFFHLHNSNVSYIFYVMQNGQLGHLYYGKDLGKLSFDDLNYLIGSPTRSADVVDFDINFPNFSLAAEMQEFPVYGIGDFREGALSLSVNNSYLYPNFKYVSSQITYGKKRGDHPSSFGKDAENLIIELEETDLKLKLVLTYSLFSNSSAIVRKAEIINQGKQNIRIENIQSNVLSLPVTDYDFLQLSGAWLKERHIHLRSLSQGITKIESLRGASGHEENPFVALVDKKVTNNSGEIYASNLIYSGNFIAQVQVDQWNTCRLTSGINPETFSWQLRSNESFTSPEGVLFYTINGYNGLIRQTHNFVQNHIISPKWNKKPYPIIVNNWEATYFDFDEKSLKRLVDKSATIGTECFVLDDGWFGKRNNSHSSLGNWTVNKEKFPHGLKKFSDYVHNSKMKFGLWFEPEMISADTPLFKKHPDWVVHHPYPRYSIGRHQYVLDFCNPEVVDNIFSQIEKIIQEAEVDYIKWDMNRNITEAYSPYLTRIKRPQGEFFHRYIQGVYDLYQRLLKKFPSLLIEGCASGGGRFDLGILYYSPKIWPSDDSDAVERLDIMTGTLLAYPLSTFVNHVSAVPNEQIFRETNLKFRQDVACFGSLGYELDLNKLSDDELKEIQKYTSWYKSNRTLLNYGNFYQISPLIQDNVYSWAVANGDKQIVGFYRKLARPNETLDQYLPLSKVKLTET</sequence>
<organism evidence="9 10">
    <name type="scientific">Lactobacillus kalixensis DSM 16043</name>
    <dbReference type="NCBI Taxonomy" id="1423763"/>
    <lineage>
        <taxon>Bacteria</taxon>
        <taxon>Bacillati</taxon>
        <taxon>Bacillota</taxon>
        <taxon>Bacilli</taxon>
        <taxon>Lactobacillales</taxon>
        <taxon>Lactobacillaceae</taxon>
        <taxon>Lactobacillus</taxon>
    </lineage>
</organism>
<dbReference type="GO" id="GO:0016052">
    <property type="term" value="P:carbohydrate catabolic process"/>
    <property type="evidence" value="ECO:0007669"/>
    <property type="project" value="InterPro"/>
</dbReference>
<dbReference type="PRINTS" id="PR00743">
    <property type="entry name" value="GLHYDRLASE36"/>
</dbReference>
<dbReference type="PATRIC" id="fig|1423763.3.peg.1212"/>
<feature type="binding site" evidence="7">
    <location>
        <position position="548"/>
    </location>
    <ligand>
        <name>substrate</name>
    </ligand>
</feature>
<evidence type="ECO:0000256" key="5">
    <source>
        <dbReference type="PIRNR" id="PIRNR005536"/>
    </source>
</evidence>
<evidence type="ECO:0000313" key="9">
    <source>
        <dbReference type="EMBL" id="KRL89007.1"/>
    </source>
</evidence>
<dbReference type="InterPro" id="IPR050985">
    <property type="entry name" value="Alpha-glycosidase_related"/>
</dbReference>
<dbReference type="Gene3D" id="3.20.20.70">
    <property type="entry name" value="Aldolase class I"/>
    <property type="match status" value="1"/>
</dbReference>
<dbReference type="AlphaFoldDB" id="A0A0R1U707"/>
<name>A0A0R1U707_9LACO</name>
<dbReference type="InterPro" id="IPR031704">
    <property type="entry name" value="Glyco_hydro_36_N"/>
</dbReference>
<dbReference type="PANTHER" id="PTHR43053:SF3">
    <property type="entry name" value="ALPHA-GALACTOSIDASE C-RELATED"/>
    <property type="match status" value="1"/>
</dbReference>
<keyword evidence="10" id="KW-1185">Reference proteome</keyword>
<dbReference type="InterPro" id="IPR038417">
    <property type="entry name" value="Alpga-gal_N_sf"/>
</dbReference>
<feature type="binding site" evidence="7">
    <location>
        <begin position="364"/>
        <end position="365"/>
    </location>
    <ligand>
        <name>substrate</name>
    </ligand>
</feature>
<evidence type="ECO:0000259" key="8">
    <source>
        <dbReference type="Pfam" id="PF16875"/>
    </source>
</evidence>
<dbReference type="Pfam" id="PF02065">
    <property type="entry name" value="Melibiase"/>
    <property type="match status" value="1"/>
</dbReference>
<dbReference type="GO" id="GO:0004557">
    <property type="term" value="F:alpha-galactosidase activity"/>
    <property type="evidence" value="ECO:0007669"/>
    <property type="project" value="UniProtKB-UniRule"/>
</dbReference>
<proteinExistence type="inferred from homology"/>
<dbReference type="SUPFAM" id="SSF51445">
    <property type="entry name" value="(Trans)glycosidases"/>
    <property type="match status" value="1"/>
</dbReference>
<feature type="binding site" evidence="7">
    <location>
        <position position="441"/>
    </location>
    <ligand>
        <name>substrate</name>
    </ligand>
</feature>
<dbReference type="Proteomes" id="UP000051036">
    <property type="component" value="Unassembled WGS sequence"/>
</dbReference>
<dbReference type="Pfam" id="PF16875">
    <property type="entry name" value="Glyco_hydro_36N"/>
    <property type="match status" value="1"/>
</dbReference>
<comment type="catalytic activity">
    <reaction evidence="1 5">
        <text>Hydrolysis of terminal, non-reducing alpha-D-galactose residues in alpha-D-galactosides, including galactose oligosaccharides, galactomannans and galactolipids.</text>
        <dbReference type="EC" id="3.2.1.22"/>
    </reaction>
</comment>
<feature type="active site" description="Proton donor" evidence="6">
    <location>
        <position position="548"/>
    </location>
</feature>
<dbReference type="EC" id="3.2.1.22" evidence="2 5"/>
<dbReference type="EMBL" id="AZFM01000034">
    <property type="protein sequence ID" value="KRL89007.1"/>
    <property type="molecule type" value="Genomic_DNA"/>
</dbReference>
<dbReference type="RefSeq" id="WP_057799671.1">
    <property type="nucleotide sequence ID" value="NZ_AZFM01000034.1"/>
</dbReference>
<dbReference type="PIRSF" id="PIRSF005536">
    <property type="entry name" value="Agal"/>
    <property type="match status" value="1"/>
</dbReference>
<dbReference type="InterPro" id="IPR017853">
    <property type="entry name" value="GH"/>
</dbReference>
<feature type="active site" description="Nucleophile" evidence="6">
    <location>
        <position position="476"/>
    </location>
</feature>
<reference evidence="9 10" key="1">
    <citation type="journal article" date="2015" name="Genome Announc.">
        <title>Expanding the biotechnology potential of lactobacilli through comparative genomics of 213 strains and associated genera.</title>
        <authorList>
            <person name="Sun Z."/>
            <person name="Harris H.M."/>
            <person name="McCann A."/>
            <person name="Guo C."/>
            <person name="Argimon S."/>
            <person name="Zhang W."/>
            <person name="Yang X."/>
            <person name="Jeffery I.B."/>
            <person name="Cooney J.C."/>
            <person name="Kagawa T.F."/>
            <person name="Liu W."/>
            <person name="Song Y."/>
            <person name="Salvetti E."/>
            <person name="Wrobel A."/>
            <person name="Rasinkangas P."/>
            <person name="Parkhill J."/>
            <person name="Rea M.C."/>
            <person name="O'Sullivan O."/>
            <person name="Ritari J."/>
            <person name="Douillard F.P."/>
            <person name="Paul Ross R."/>
            <person name="Yang R."/>
            <person name="Briner A.E."/>
            <person name="Felis G.E."/>
            <person name="de Vos W.M."/>
            <person name="Barrangou R."/>
            <person name="Klaenhammer T.R."/>
            <person name="Caufield P.W."/>
            <person name="Cui Y."/>
            <person name="Zhang H."/>
            <person name="O'Toole P.W."/>
        </authorList>
    </citation>
    <scope>NUCLEOTIDE SEQUENCE [LARGE SCALE GENOMIC DNA]</scope>
    <source>
        <strain evidence="9 10">DSM 16043</strain>
    </source>
</reference>
<evidence type="ECO:0000256" key="7">
    <source>
        <dbReference type="PIRSR" id="PIRSR005536-2"/>
    </source>
</evidence>
<dbReference type="InterPro" id="IPR013785">
    <property type="entry name" value="Aldolase_TIM"/>
</dbReference>
<keyword evidence="3 5" id="KW-0378">Hydrolase</keyword>
<feature type="domain" description="Glycosyl hydrolase family 36 N-terminal" evidence="8">
    <location>
        <begin position="27"/>
        <end position="282"/>
    </location>
</feature>
<dbReference type="InterPro" id="IPR002252">
    <property type="entry name" value="Glyco_hydro_36"/>
</dbReference>
<dbReference type="CDD" id="cd14791">
    <property type="entry name" value="GH36"/>
    <property type="match status" value="1"/>
</dbReference>
<comment type="similarity">
    <text evidence="5">Belongs to the glycosyl hydrolase.</text>
</comment>
<dbReference type="PANTHER" id="PTHR43053">
    <property type="entry name" value="GLYCOSIDASE FAMILY 31"/>
    <property type="match status" value="1"/>
</dbReference>
<feature type="binding site" evidence="7">
    <location>
        <begin position="474"/>
        <end position="478"/>
    </location>
    <ligand>
        <name>substrate</name>
    </ligand>
</feature>
<dbReference type="FunFam" id="3.20.20.70:FF:000118">
    <property type="entry name" value="Alpha-galactosidase"/>
    <property type="match status" value="1"/>
</dbReference>
<dbReference type="STRING" id="1423763.FC46_GL001196"/>
<accession>A0A0R1U707</accession>
<comment type="caution">
    <text evidence="9">The sequence shown here is derived from an EMBL/GenBank/DDBJ whole genome shotgun (WGS) entry which is preliminary data.</text>
</comment>
<evidence type="ECO:0000256" key="1">
    <source>
        <dbReference type="ARBA" id="ARBA00001255"/>
    </source>
</evidence>
<feature type="binding site" evidence="7">
    <location>
        <position position="197"/>
    </location>
    <ligand>
        <name>substrate</name>
    </ligand>
</feature>
<keyword evidence="4 5" id="KW-0326">Glycosidase</keyword>
<evidence type="ECO:0000256" key="6">
    <source>
        <dbReference type="PIRSR" id="PIRSR005536-1"/>
    </source>
</evidence>
<evidence type="ECO:0000256" key="4">
    <source>
        <dbReference type="ARBA" id="ARBA00023295"/>
    </source>
</evidence>